<feature type="transmembrane region" description="Helical" evidence="1">
    <location>
        <begin position="312"/>
        <end position="333"/>
    </location>
</feature>
<feature type="transmembrane region" description="Helical" evidence="1">
    <location>
        <begin position="6"/>
        <end position="24"/>
    </location>
</feature>
<feature type="transmembrane region" description="Helical" evidence="1">
    <location>
        <begin position="262"/>
        <end position="291"/>
    </location>
</feature>
<keyword evidence="1" id="KW-0812">Transmembrane</keyword>
<evidence type="ECO:0000256" key="1">
    <source>
        <dbReference type="SAM" id="Phobius"/>
    </source>
</evidence>
<evidence type="ECO:0000313" key="2">
    <source>
        <dbReference type="EMBL" id="GGD84552.1"/>
    </source>
</evidence>
<dbReference type="AlphaFoldDB" id="A0A916ZAZ2"/>
<sequence>MKTNYVFFSFFVLVLTIFSFHFILNQKAANLLTKDHLIMKIDFNNTNLRNELDLIRLLKDFSVKEGVNISQYNFLDEHTLNIYSSNIEKDPNLHLESGSWPRSDDFISNYNDPTAKQVGRVSFPVSMWKVRYYNFDQISNVGIGNTYYISSIEPHVAKNASEAFSTFGEVSFQKIVLHPIVFVDRTLFYLIAFSVLSLFIHIFFQMYKNRKQLYLNKLWGYSFIQSYVSLLKGMLRPYLFVISGHGLLIAIAVFLFHQTHFWINIVITFAAIASISFILTAAMVLCSVLFIDRSFFGNVALKGKPPFENYQLASIIIKCCTIVSLLFIIELSLSSATNLKQNLENKSYWSKTKNLYRLNIHLPDTNGDLGKEKVVNDKIADLYQLLKTEKNAFVINAMLFLNMGTRADKSPVFTYQINTQGEKQIYGSSGRKVEINENYLLLHPIETSNGKNIFKEINPDANVLNILVPEQFRNYESLIRSNYKEYFYFQKVEIANIYNKAMHKPLDHSSIEELDVNIIYTKRNQLFFSYNSRLGLARDHHYIKDPIALIINNSFDSSTMMANSTSSLFFEDHSQGEAYNNIIPLLKQSGTQELVHSVRSVFQEQGELIANLWQRFIQQIISIIVMAIFSMVFLVIFIWSYYMSNMDELNIKYLFGYSYWARNKFLILTTLFIYIFSGILTFLWFKSVSIIYISLALIFVETCLLYLISRFFNIKNTSMIIKGEHA</sequence>
<feature type="transmembrane region" description="Helical" evidence="1">
    <location>
        <begin position="238"/>
        <end position="256"/>
    </location>
</feature>
<feature type="transmembrane region" description="Helical" evidence="1">
    <location>
        <begin position="665"/>
        <end position="685"/>
    </location>
</feature>
<dbReference type="NCBIfam" id="TIGR01654">
    <property type="entry name" value="bact_immun_7tm"/>
    <property type="match status" value="1"/>
</dbReference>
<feature type="transmembrane region" description="Helical" evidence="1">
    <location>
        <begin position="620"/>
        <end position="644"/>
    </location>
</feature>
<organism evidence="2 3">
    <name type="scientific">Paenibacillus nasutitermitis</name>
    <dbReference type="NCBI Taxonomy" id="1652958"/>
    <lineage>
        <taxon>Bacteria</taxon>
        <taxon>Bacillati</taxon>
        <taxon>Bacillota</taxon>
        <taxon>Bacilli</taxon>
        <taxon>Bacillales</taxon>
        <taxon>Paenibacillaceae</taxon>
        <taxon>Paenibacillus</taxon>
    </lineage>
</organism>
<dbReference type="Pfam" id="PF07242">
    <property type="entry name" value="DUF1430"/>
    <property type="match status" value="1"/>
</dbReference>
<name>A0A916ZAZ2_9BACL</name>
<keyword evidence="1" id="KW-1133">Transmembrane helix</keyword>
<keyword evidence="3" id="KW-1185">Reference proteome</keyword>
<proteinExistence type="predicted"/>
<dbReference type="Proteomes" id="UP000612456">
    <property type="component" value="Unassembled WGS sequence"/>
</dbReference>
<gene>
    <name evidence="2" type="ORF">GCM10010911_48610</name>
</gene>
<dbReference type="RefSeq" id="WP_188995789.1">
    <property type="nucleotide sequence ID" value="NZ_BMHP01000003.1"/>
</dbReference>
<comment type="caution">
    <text evidence="2">The sequence shown here is derived from an EMBL/GenBank/DDBJ whole genome shotgun (WGS) entry which is preliminary data.</text>
</comment>
<dbReference type="InterPro" id="IPR006541">
    <property type="entry name" value="Bacteriocin_ass"/>
</dbReference>
<reference evidence="2" key="2">
    <citation type="submission" date="2020-09" db="EMBL/GenBank/DDBJ databases">
        <authorList>
            <person name="Sun Q."/>
            <person name="Zhou Y."/>
        </authorList>
    </citation>
    <scope>NUCLEOTIDE SEQUENCE</scope>
    <source>
        <strain evidence="2">CGMCC 1.15178</strain>
    </source>
</reference>
<evidence type="ECO:0000313" key="3">
    <source>
        <dbReference type="Proteomes" id="UP000612456"/>
    </source>
</evidence>
<feature type="transmembrane region" description="Helical" evidence="1">
    <location>
        <begin position="691"/>
        <end position="712"/>
    </location>
</feature>
<protein>
    <recommendedName>
        <fullName evidence="4">Bacteriocin-associated integral membrane protein</fullName>
    </recommendedName>
</protein>
<reference evidence="2" key="1">
    <citation type="journal article" date="2014" name="Int. J. Syst. Evol. Microbiol.">
        <title>Complete genome sequence of Corynebacterium casei LMG S-19264T (=DSM 44701T), isolated from a smear-ripened cheese.</title>
        <authorList>
            <consortium name="US DOE Joint Genome Institute (JGI-PGF)"/>
            <person name="Walter F."/>
            <person name="Albersmeier A."/>
            <person name="Kalinowski J."/>
            <person name="Ruckert C."/>
        </authorList>
    </citation>
    <scope>NUCLEOTIDE SEQUENCE</scope>
    <source>
        <strain evidence="2">CGMCC 1.15178</strain>
    </source>
</reference>
<keyword evidence="1" id="KW-0472">Membrane</keyword>
<dbReference type="EMBL" id="BMHP01000003">
    <property type="protein sequence ID" value="GGD84552.1"/>
    <property type="molecule type" value="Genomic_DNA"/>
</dbReference>
<accession>A0A916ZAZ2</accession>
<feature type="transmembrane region" description="Helical" evidence="1">
    <location>
        <begin position="187"/>
        <end position="207"/>
    </location>
</feature>
<evidence type="ECO:0008006" key="4">
    <source>
        <dbReference type="Google" id="ProtNLM"/>
    </source>
</evidence>